<keyword evidence="3" id="KW-1185">Reference proteome</keyword>
<evidence type="ECO:0000313" key="2">
    <source>
        <dbReference type="EMBL" id="MXQ89795.1"/>
    </source>
</evidence>
<reference evidence="2" key="1">
    <citation type="submission" date="2019-10" db="EMBL/GenBank/DDBJ databases">
        <title>The sequence and de novo assembly of the wild yak genome.</title>
        <authorList>
            <person name="Liu Y."/>
        </authorList>
    </citation>
    <scope>NUCLEOTIDE SEQUENCE [LARGE SCALE GENOMIC DNA]</scope>
    <source>
        <strain evidence="2">WY2019</strain>
    </source>
</reference>
<comment type="caution">
    <text evidence="2">The sequence shown here is derived from an EMBL/GenBank/DDBJ whole genome shotgun (WGS) entry which is preliminary data.</text>
</comment>
<gene>
    <name evidence="2" type="ORF">E5288_WYG020567</name>
</gene>
<protein>
    <submittedName>
        <fullName evidence="2">Uncharacterized protein</fullName>
    </submittedName>
</protein>
<evidence type="ECO:0000256" key="1">
    <source>
        <dbReference type="SAM" id="MobiDB-lite"/>
    </source>
</evidence>
<dbReference type="EMBL" id="VBQZ03000059">
    <property type="protein sequence ID" value="MXQ89795.1"/>
    <property type="molecule type" value="Genomic_DNA"/>
</dbReference>
<name>A0A6B0RIM3_9CETA</name>
<sequence length="69" mass="7901">MLKGPRMENSKISAYDPGALKWNDGKQNQSETEETHITTDSMANSHDADYKVAMHYNQPAKRELLLHKK</sequence>
<organism evidence="2 3">
    <name type="scientific">Bos mutus</name>
    <name type="common">wild yak</name>
    <dbReference type="NCBI Taxonomy" id="72004"/>
    <lineage>
        <taxon>Eukaryota</taxon>
        <taxon>Metazoa</taxon>
        <taxon>Chordata</taxon>
        <taxon>Craniata</taxon>
        <taxon>Vertebrata</taxon>
        <taxon>Euteleostomi</taxon>
        <taxon>Mammalia</taxon>
        <taxon>Eutheria</taxon>
        <taxon>Laurasiatheria</taxon>
        <taxon>Artiodactyla</taxon>
        <taxon>Ruminantia</taxon>
        <taxon>Pecora</taxon>
        <taxon>Bovidae</taxon>
        <taxon>Bovinae</taxon>
        <taxon>Bos</taxon>
    </lineage>
</organism>
<accession>A0A6B0RIM3</accession>
<evidence type="ECO:0000313" key="3">
    <source>
        <dbReference type="Proteomes" id="UP000322234"/>
    </source>
</evidence>
<dbReference type="AlphaFoldDB" id="A0A6B0RIM3"/>
<feature type="region of interest" description="Disordered" evidence="1">
    <location>
        <begin position="1"/>
        <end position="44"/>
    </location>
</feature>
<dbReference type="Proteomes" id="UP000322234">
    <property type="component" value="Unassembled WGS sequence"/>
</dbReference>
<proteinExistence type="predicted"/>